<dbReference type="OrthoDB" id="7068501at2"/>
<keyword evidence="2" id="KW-1185">Reference proteome</keyword>
<comment type="caution">
    <text evidence="1">The sequence shown here is derived from an EMBL/GenBank/DDBJ whole genome shotgun (WGS) entry which is preliminary data.</text>
</comment>
<sequence length="82" mass="9071">MTDPIQADWLLATLEDTRDALDTAIDSLSRHPEEAEEILTEEIAAAYAKLNYAVNTARCGAEGLDTMEDDELVAYPVKELPF</sequence>
<proteinExistence type="predicted"/>
<dbReference type="EMBL" id="BGZJ01000001">
    <property type="protein sequence ID" value="GBO92747.1"/>
    <property type="molecule type" value="Genomic_DNA"/>
</dbReference>
<evidence type="ECO:0000313" key="1">
    <source>
        <dbReference type="EMBL" id="GBO92747.1"/>
    </source>
</evidence>
<organism evidence="1 2">
    <name type="scientific">Mesosutterella multiformis</name>
    <dbReference type="NCBI Taxonomy" id="2259133"/>
    <lineage>
        <taxon>Bacteria</taxon>
        <taxon>Pseudomonadati</taxon>
        <taxon>Pseudomonadota</taxon>
        <taxon>Betaproteobacteria</taxon>
        <taxon>Burkholderiales</taxon>
        <taxon>Sutterellaceae</taxon>
        <taxon>Mesosutterella</taxon>
    </lineage>
</organism>
<evidence type="ECO:0000313" key="2">
    <source>
        <dbReference type="Proteomes" id="UP000266091"/>
    </source>
</evidence>
<accession>A0A388S922</accession>
<dbReference type="RefSeq" id="WP_116269281.1">
    <property type="nucleotide sequence ID" value="NZ_BGZJ01000001.1"/>
</dbReference>
<protein>
    <submittedName>
        <fullName evidence="1">Uncharacterized protein</fullName>
    </submittedName>
</protein>
<name>A0A388S922_9BURK</name>
<gene>
    <name evidence="1" type="ORF">MESMUL_01010</name>
</gene>
<dbReference type="Proteomes" id="UP000266091">
    <property type="component" value="Unassembled WGS sequence"/>
</dbReference>
<dbReference type="AlphaFoldDB" id="A0A388S922"/>
<reference evidence="1 2" key="1">
    <citation type="journal article" date="2018" name="Int. J. Syst. Evol. Microbiol.">
        <title>Mesosutterella multiformis gen. nov., sp. nov., a member of the family Sutterellaceae and Sutterella megalosphaeroides sp. nov., isolated from human faeces.</title>
        <authorList>
            <person name="Sakamoto M."/>
            <person name="Ikeyama N."/>
            <person name="Kunihiro T."/>
            <person name="Iino T."/>
            <person name="Yuki M."/>
            <person name="Ohkuma M."/>
        </authorList>
    </citation>
    <scope>NUCLEOTIDE SEQUENCE [LARGE SCALE GENOMIC DNA]</scope>
    <source>
        <strain evidence="1 2">4NBBH2</strain>
    </source>
</reference>